<dbReference type="SUPFAM" id="SSF54928">
    <property type="entry name" value="RNA-binding domain, RBD"/>
    <property type="match status" value="1"/>
</dbReference>
<dbReference type="CDD" id="cd00590">
    <property type="entry name" value="RRM_SF"/>
    <property type="match status" value="1"/>
</dbReference>
<comment type="caution">
    <text evidence="2">The sequence shown here is derived from an EMBL/GenBank/DDBJ whole genome shotgun (WGS) entry which is preliminary data.</text>
</comment>
<name>A0AAP0RHG6_LIQFO</name>
<dbReference type="InterPro" id="IPR012677">
    <property type="entry name" value="Nucleotide-bd_a/b_plait_sf"/>
</dbReference>
<dbReference type="Gene3D" id="3.30.70.330">
    <property type="match status" value="1"/>
</dbReference>
<dbReference type="EMBL" id="JBBPBK010000010">
    <property type="protein sequence ID" value="KAK9277083.1"/>
    <property type="molecule type" value="Genomic_DNA"/>
</dbReference>
<gene>
    <name evidence="2" type="ORF">L1049_006622</name>
</gene>
<evidence type="ECO:0000256" key="1">
    <source>
        <dbReference type="SAM" id="MobiDB-lite"/>
    </source>
</evidence>
<organism evidence="2 3">
    <name type="scientific">Liquidambar formosana</name>
    <name type="common">Formosan gum</name>
    <dbReference type="NCBI Taxonomy" id="63359"/>
    <lineage>
        <taxon>Eukaryota</taxon>
        <taxon>Viridiplantae</taxon>
        <taxon>Streptophyta</taxon>
        <taxon>Embryophyta</taxon>
        <taxon>Tracheophyta</taxon>
        <taxon>Spermatophyta</taxon>
        <taxon>Magnoliopsida</taxon>
        <taxon>eudicotyledons</taxon>
        <taxon>Gunneridae</taxon>
        <taxon>Pentapetalae</taxon>
        <taxon>Saxifragales</taxon>
        <taxon>Altingiaceae</taxon>
        <taxon>Liquidambar</taxon>
    </lineage>
</organism>
<proteinExistence type="predicted"/>
<dbReference type="InterPro" id="IPR035979">
    <property type="entry name" value="RBD_domain_sf"/>
</dbReference>
<dbReference type="PANTHER" id="PTHR37200:SF1">
    <property type="entry name" value="RNA-BINDING (RRM_RBD_RNP MOTIFS) FAMILY PROTEIN"/>
    <property type="match status" value="1"/>
</dbReference>
<dbReference type="GO" id="GO:0003676">
    <property type="term" value="F:nucleic acid binding"/>
    <property type="evidence" value="ECO:0007669"/>
    <property type="project" value="InterPro"/>
</dbReference>
<dbReference type="AlphaFoldDB" id="A0AAP0RHG6"/>
<accession>A0AAP0RHG6</accession>
<dbReference type="Proteomes" id="UP001415857">
    <property type="component" value="Unassembled WGS sequence"/>
</dbReference>
<sequence>MENSRWTRRFVLDQCVMPLYYLPLTGDRRWKKRTPEQSSSNDEMLGGWGFPAPCNSQTLLTTTPHSTTSFSLLLPQKPHQTHLSFFLNATSSFSLLKGRTGFSAFALKKRIKDKKNVLEMDGFDDGDDDIGDDEDEEDDEGVFIPLGNMNKWLENKPRGFGEGKEYDTSIEDKLLEEMEQSGQAQLVNIRKLKNNTVQPTSQKDHPPEQKATKIIPSGIRVRLLNLPKKKNIHRDLQSAFKGVPGIVNIAPAVSGNKKTRHPVCKGFAFVDLKSEQDANRFIQIVSKQSITFGKIQKLIKCEITNSRSPDSTSEQSTDDTYTSPQVTDPALEADSPTDFDIVDSSLDSVGGNCV</sequence>
<evidence type="ECO:0008006" key="4">
    <source>
        <dbReference type="Google" id="ProtNLM"/>
    </source>
</evidence>
<feature type="compositionally biased region" description="Polar residues" evidence="1">
    <location>
        <begin position="305"/>
        <end position="326"/>
    </location>
</feature>
<keyword evidence="3" id="KW-1185">Reference proteome</keyword>
<evidence type="ECO:0000313" key="3">
    <source>
        <dbReference type="Proteomes" id="UP001415857"/>
    </source>
</evidence>
<dbReference type="PANTHER" id="PTHR37200">
    <property type="entry name" value="RNA-BINDING (RRM/RBD/RNP MOTIFS) FAMILY PROTEIN"/>
    <property type="match status" value="1"/>
</dbReference>
<reference evidence="2 3" key="1">
    <citation type="journal article" date="2024" name="Plant J.">
        <title>Genome sequences and population genomics reveal climatic adaptation and genomic divergence between two closely related sweetgum species.</title>
        <authorList>
            <person name="Xu W.Q."/>
            <person name="Ren C.Q."/>
            <person name="Zhang X.Y."/>
            <person name="Comes H.P."/>
            <person name="Liu X.H."/>
            <person name="Li Y.G."/>
            <person name="Kettle C.J."/>
            <person name="Jalonen R."/>
            <person name="Gaisberger H."/>
            <person name="Ma Y.Z."/>
            <person name="Qiu Y.X."/>
        </authorList>
    </citation>
    <scope>NUCLEOTIDE SEQUENCE [LARGE SCALE GENOMIC DNA]</scope>
    <source>
        <strain evidence="2">Hangzhou</strain>
    </source>
</reference>
<feature type="region of interest" description="Disordered" evidence="1">
    <location>
        <begin position="305"/>
        <end position="337"/>
    </location>
</feature>
<evidence type="ECO:0000313" key="2">
    <source>
        <dbReference type="EMBL" id="KAK9277083.1"/>
    </source>
</evidence>
<protein>
    <recommendedName>
        <fullName evidence="4">RRM domain-containing protein</fullName>
    </recommendedName>
</protein>